<dbReference type="GO" id="GO:0005975">
    <property type="term" value="P:carbohydrate metabolic process"/>
    <property type="evidence" value="ECO:0007669"/>
    <property type="project" value="InterPro"/>
</dbReference>
<feature type="domain" description="GH16" evidence="3">
    <location>
        <begin position="21"/>
        <end position="389"/>
    </location>
</feature>
<dbReference type="Gene3D" id="2.60.120.200">
    <property type="match status" value="1"/>
</dbReference>
<sequence>MALKELCVVAVLLAVCHADRDRLQLNRVPVSTSQQQDENNSEDAVEKAVAVAARLSSPHYLRRRATTVMMDEFNSGHIDMHKWKHTINAGWWGNRHQAQMYTPEPVNTYVRNGVLYIRPTLTEDTFGEGFLRNGNLDVVGHWGSCDNGICHAQGWNSIAPIMSGMLRSRAHIRFGRVEIVAKLAVGDWLYNALWMMPIANTYGNWPASGEIDIMENAGNRRLLGINDHSAGIDMILCSLVYGSDRQDNFRHEMKSYNIPHGTFGSAFHTFWVDWTEQHITIGVDSHTVFTKNTPQQGYFSASHQHGQNPWTHGGHSAPFDSQFNLIMNVHVAGNPFENNNWHNHPYERPWDPTSPDQMMQFWNARHLWEPTWHGETAAMQIRSVKMQQY</sequence>
<accession>A0A0A7EC27</accession>
<dbReference type="PANTHER" id="PTHR10963:SF55">
    <property type="entry name" value="GLYCOSIDE HYDROLASE FAMILY 16 PROTEIN"/>
    <property type="match status" value="1"/>
</dbReference>
<dbReference type="InterPro" id="IPR013320">
    <property type="entry name" value="ConA-like_dom_sf"/>
</dbReference>
<evidence type="ECO:0000256" key="2">
    <source>
        <dbReference type="SAM" id="SignalP"/>
    </source>
</evidence>
<keyword evidence="4" id="KW-0326">Glycosidase</keyword>
<keyword evidence="4" id="KW-0378">Hydrolase</keyword>
<dbReference type="PROSITE" id="PS51762">
    <property type="entry name" value="GH16_2"/>
    <property type="match status" value="1"/>
</dbReference>
<keyword evidence="2" id="KW-0732">Signal</keyword>
<proteinExistence type="evidence at transcript level"/>
<evidence type="ECO:0000256" key="1">
    <source>
        <dbReference type="ARBA" id="ARBA00006865"/>
    </source>
</evidence>
<dbReference type="EMBL" id="KM455052">
    <property type="protein sequence ID" value="AIY63535.1"/>
    <property type="molecule type" value="mRNA"/>
</dbReference>
<name>A0A0A7EC27_9CAEN</name>
<dbReference type="InterPro" id="IPR000757">
    <property type="entry name" value="Beta-glucanase-like"/>
</dbReference>
<dbReference type="SUPFAM" id="SSF49899">
    <property type="entry name" value="Concanavalin A-like lectins/glucanases"/>
    <property type="match status" value="1"/>
</dbReference>
<organism evidence="4">
    <name type="scientific">Lambis sp. AAB-2014</name>
    <dbReference type="NCBI Taxonomy" id="1577140"/>
    <lineage>
        <taxon>Eukaryota</taxon>
        <taxon>Metazoa</taxon>
        <taxon>Spiralia</taxon>
        <taxon>Lophotrochozoa</taxon>
        <taxon>Mollusca</taxon>
        <taxon>Gastropoda</taxon>
        <taxon>Caenogastropoda</taxon>
        <taxon>Littorinimorpha</taxon>
        <taxon>Stromboidea</taxon>
        <taxon>Strombidae</taxon>
        <taxon>Lambis</taxon>
    </lineage>
</organism>
<feature type="signal peptide" evidence="2">
    <location>
        <begin position="1"/>
        <end position="18"/>
    </location>
</feature>
<dbReference type="PANTHER" id="PTHR10963">
    <property type="entry name" value="GLYCOSYL HYDROLASE-RELATED"/>
    <property type="match status" value="1"/>
</dbReference>
<comment type="similarity">
    <text evidence="1">Belongs to the glycosyl hydrolase 16 family.</text>
</comment>
<reference evidence="4" key="1">
    <citation type="submission" date="2014-09" db="EMBL/GenBank/DDBJ databases">
        <authorList>
            <person name="Belik A.A."/>
            <person name="Kovalchuk S.N."/>
            <person name="Guzev K.V."/>
            <person name="Rasskazov V.A."/>
        </authorList>
    </citation>
    <scope>NUCLEOTIDE SEQUENCE</scope>
</reference>
<evidence type="ECO:0000313" key="4">
    <source>
        <dbReference type="EMBL" id="AIY63535.1"/>
    </source>
</evidence>
<dbReference type="AlphaFoldDB" id="A0A0A7EC27"/>
<dbReference type="EC" id="3.2.1.39" evidence="4"/>
<dbReference type="InterPro" id="IPR050546">
    <property type="entry name" value="Glycosyl_Hydrlase_16"/>
</dbReference>
<feature type="chain" id="PRO_5002026670" evidence="2">
    <location>
        <begin position="19"/>
        <end position="389"/>
    </location>
</feature>
<evidence type="ECO:0000259" key="3">
    <source>
        <dbReference type="PROSITE" id="PS51762"/>
    </source>
</evidence>
<dbReference type="GO" id="GO:0042973">
    <property type="term" value="F:glucan endo-1,3-beta-D-glucosidase activity"/>
    <property type="evidence" value="ECO:0007669"/>
    <property type="project" value="UniProtKB-EC"/>
</dbReference>
<protein>
    <submittedName>
        <fullName evidence="4">Endo-1,3-beta-D-glucanase isoform 1</fullName>
        <ecNumber evidence="4">3.2.1.39</ecNumber>
    </submittedName>
</protein>
<dbReference type="Pfam" id="PF00722">
    <property type="entry name" value="Glyco_hydro_16"/>
    <property type="match status" value="1"/>
</dbReference>